<feature type="region of interest" description="Disordered" evidence="7">
    <location>
        <begin position="28"/>
        <end position="92"/>
    </location>
</feature>
<evidence type="ECO:0000256" key="6">
    <source>
        <dbReference type="ARBA" id="ARBA00023136"/>
    </source>
</evidence>
<evidence type="ECO:0000313" key="10">
    <source>
        <dbReference type="Proteomes" id="UP000318571"/>
    </source>
</evidence>
<dbReference type="STRING" id="6832.A0A553PGU6"/>
<proteinExistence type="inferred from homology"/>
<dbReference type="AlphaFoldDB" id="A0A553PGU6"/>
<protein>
    <submittedName>
        <fullName evidence="9">Uncharacterized protein</fullName>
    </submittedName>
</protein>
<dbReference type="PANTHER" id="PTHR20955:SF1">
    <property type="entry name" value="PROTEIN JAGUNAL HOMOLOG 1"/>
    <property type="match status" value="1"/>
</dbReference>
<dbReference type="Proteomes" id="UP000318571">
    <property type="component" value="Chromosome 5"/>
</dbReference>
<name>A0A553PGU6_TIGCA</name>
<comment type="similarity">
    <text evidence="2">Belongs to the jagunal family.</text>
</comment>
<keyword evidence="3 8" id="KW-0812">Transmembrane</keyword>
<dbReference type="PANTHER" id="PTHR20955">
    <property type="entry name" value="PROTEIN JAGUNAL HOMOLOG 1"/>
    <property type="match status" value="1"/>
</dbReference>
<sequence>MASRGGPRAAGTDGNDYSHREIIKEQYYVSDRGMAHGRDNFQSRQPSERMAQPMAQPHLRRKMGHIRNDDPGVNESDEEDPLNPGWTNYEARSPDRDEFFNELKDIAEQVDHGPHRAQDIQDLPLVGDYHGLGGPHSIPLASEGAFEPPLTQPHKNCLLDELFLAPSPEQLKAFQRIESKKEIAKNKNRFKWSVYCHMILWTFMAVKLCPAILDYLDVFVLELEELFIPKPVLWEWFWFAGIVSTFFGLSALKKSLYKSMTKSFYGLLLLNLVPVLFALVFYASDFFAFVKTKSTRGQDTWRGIPVAILWYAFLFLSLQVHLLELYFARVLIQAWQPKRKSN</sequence>
<dbReference type="GO" id="GO:0007029">
    <property type="term" value="P:endoplasmic reticulum organization"/>
    <property type="evidence" value="ECO:0007669"/>
    <property type="project" value="InterPro"/>
</dbReference>
<dbReference type="GO" id="GO:0016192">
    <property type="term" value="P:vesicle-mediated transport"/>
    <property type="evidence" value="ECO:0007669"/>
    <property type="project" value="TreeGrafter"/>
</dbReference>
<comment type="caution">
    <text evidence="9">The sequence shown here is derived from an EMBL/GenBank/DDBJ whole genome shotgun (WGS) entry which is preliminary data.</text>
</comment>
<dbReference type="EMBL" id="VCGU01000004">
    <property type="protein sequence ID" value="TRY76910.1"/>
    <property type="molecule type" value="Genomic_DNA"/>
</dbReference>
<evidence type="ECO:0000256" key="3">
    <source>
        <dbReference type="ARBA" id="ARBA00022692"/>
    </source>
</evidence>
<organism evidence="9 10">
    <name type="scientific">Tigriopus californicus</name>
    <name type="common">Marine copepod</name>
    <dbReference type="NCBI Taxonomy" id="6832"/>
    <lineage>
        <taxon>Eukaryota</taxon>
        <taxon>Metazoa</taxon>
        <taxon>Ecdysozoa</taxon>
        <taxon>Arthropoda</taxon>
        <taxon>Crustacea</taxon>
        <taxon>Multicrustacea</taxon>
        <taxon>Hexanauplia</taxon>
        <taxon>Copepoda</taxon>
        <taxon>Harpacticoida</taxon>
        <taxon>Harpacticidae</taxon>
        <taxon>Tigriopus</taxon>
    </lineage>
</organism>
<comment type="subcellular location">
    <subcellularLocation>
        <location evidence="1">Endoplasmic reticulum membrane</location>
        <topology evidence="1">Multi-pass membrane protein</topology>
    </subcellularLocation>
</comment>
<dbReference type="GO" id="GO:0005789">
    <property type="term" value="C:endoplasmic reticulum membrane"/>
    <property type="evidence" value="ECO:0007669"/>
    <property type="project" value="UniProtKB-SubCell"/>
</dbReference>
<evidence type="ECO:0000256" key="4">
    <source>
        <dbReference type="ARBA" id="ARBA00022824"/>
    </source>
</evidence>
<dbReference type="Pfam" id="PF07086">
    <property type="entry name" value="Jagunal"/>
    <property type="match status" value="2"/>
</dbReference>
<feature type="transmembrane region" description="Helical" evidence="8">
    <location>
        <begin position="194"/>
        <end position="213"/>
    </location>
</feature>
<accession>A0A553PGU6</accession>
<keyword evidence="10" id="KW-1185">Reference proteome</keyword>
<feature type="transmembrane region" description="Helical" evidence="8">
    <location>
        <begin position="233"/>
        <end position="252"/>
    </location>
</feature>
<reference evidence="9 10" key="1">
    <citation type="journal article" date="2018" name="Nat. Ecol. Evol.">
        <title>Genomic signatures of mitonuclear coevolution across populations of Tigriopus californicus.</title>
        <authorList>
            <person name="Barreto F.S."/>
            <person name="Watson E.T."/>
            <person name="Lima T.G."/>
            <person name="Willett C.S."/>
            <person name="Edmands S."/>
            <person name="Li W."/>
            <person name="Burton R.S."/>
        </authorList>
    </citation>
    <scope>NUCLEOTIDE SEQUENCE [LARGE SCALE GENOMIC DNA]</scope>
    <source>
        <strain evidence="9 10">San Diego</strain>
    </source>
</reference>
<evidence type="ECO:0000256" key="8">
    <source>
        <dbReference type="SAM" id="Phobius"/>
    </source>
</evidence>
<keyword evidence="6 8" id="KW-0472">Membrane</keyword>
<evidence type="ECO:0000256" key="7">
    <source>
        <dbReference type="SAM" id="MobiDB-lite"/>
    </source>
</evidence>
<evidence type="ECO:0000256" key="5">
    <source>
        <dbReference type="ARBA" id="ARBA00022989"/>
    </source>
</evidence>
<gene>
    <name evidence="9" type="ORF">TCAL_07320</name>
</gene>
<feature type="region of interest" description="Disordered" evidence="7">
    <location>
        <begin position="1"/>
        <end position="20"/>
    </location>
</feature>
<keyword evidence="5 8" id="KW-1133">Transmembrane helix</keyword>
<keyword evidence="4" id="KW-0256">Endoplasmic reticulum</keyword>
<feature type="transmembrane region" description="Helical" evidence="8">
    <location>
        <begin position="264"/>
        <end position="288"/>
    </location>
</feature>
<dbReference type="InterPro" id="IPR009787">
    <property type="entry name" value="Jagunal"/>
</dbReference>
<evidence type="ECO:0000256" key="2">
    <source>
        <dbReference type="ARBA" id="ARBA00008462"/>
    </source>
</evidence>
<feature type="transmembrane region" description="Helical" evidence="8">
    <location>
        <begin position="308"/>
        <end position="332"/>
    </location>
</feature>
<evidence type="ECO:0000256" key="1">
    <source>
        <dbReference type="ARBA" id="ARBA00004477"/>
    </source>
</evidence>
<evidence type="ECO:0000313" key="9">
    <source>
        <dbReference type="EMBL" id="TRY76910.1"/>
    </source>
</evidence>